<comment type="caution">
    <text evidence="1">The sequence shown here is derived from an EMBL/GenBank/DDBJ whole genome shotgun (WGS) entry which is preliminary data.</text>
</comment>
<name>A0A139XE06_9CYAN</name>
<keyword evidence="2" id="KW-1185">Reference proteome</keyword>
<evidence type="ECO:0000313" key="1">
    <source>
        <dbReference type="EMBL" id="KYC42931.1"/>
    </source>
</evidence>
<gene>
    <name evidence="1" type="ORF">WA1_12510</name>
</gene>
<dbReference type="AlphaFoldDB" id="A0A139XE06"/>
<dbReference type="EMBL" id="ANNX02000016">
    <property type="protein sequence ID" value="KYC42931.1"/>
    <property type="molecule type" value="Genomic_DNA"/>
</dbReference>
<protein>
    <submittedName>
        <fullName evidence="1">Uncharacterized protein</fullName>
    </submittedName>
</protein>
<evidence type="ECO:0000313" key="2">
    <source>
        <dbReference type="Proteomes" id="UP000076925"/>
    </source>
</evidence>
<dbReference type="Proteomes" id="UP000076925">
    <property type="component" value="Unassembled WGS sequence"/>
</dbReference>
<dbReference type="RefSeq" id="WP_017749998.1">
    <property type="nucleotide sequence ID" value="NZ_KQ976354.1"/>
</dbReference>
<reference evidence="1 2" key="1">
    <citation type="journal article" date="2013" name="Genome Biol. Evol.">
        <title>Genomes of Stigonematalean cyanobacteria (subsection V) and the evolution of oxygenic photosynthesis from prokaryotes to plastids.</title>
        <authorList>
            <person name="Dagan T."/>
            <person name="Roettger M."/>
            <person name="Stucken K."/>
            <person name="Landan G."/>
            <person name="Koch R."/>
            <person name="Major P."/>
            <person name="Gould S.B."/>
            <person name="Goremykin V.V."/>
            <person name="Rippka R."/>
            <person name="Tandeau de Marsac N."/>
            <person name="Gugger M."/>
            <person name="Lockhart P.J."/>
            <person name="Allen J.F."/>
            <person name="Brune I."/>
            <person name="Maus I."/>
            <person name="Puhler A."/>
            <person name="Martin W.F."/>
        </authorList>
    </citation>
    <scope>NUCLEOTIDE SEQUENCE [LARGE SCALE GENOMIC DNA]</scope>
    <source>
        <strain evidence="1 2">PCC 7110</strain>
    </source>
</reference>
<organism evidence="1 2">
    <name type="scientific">Scytonema hofmannii PCC 7110</name>
    <dbReference type="NCBI Taxonomy" id="128403"/>
    <lineage>
        <taxon>Bacteria</taxon>
        <taxon>Bacillati</taxon>
        <taxon>Cyanobacteriota</taxon>
        <taxon>Cyanophyceae</taxon>
        <taxon>Nostocales</taxon>
        <taxon>Scytonemataceae</taxon>
        <taxon>Scytonema</taxon>
    </lineage>
</organism>
<proteinExistence type="predicted"/>
<sequence>MRKQCKHLGIQSLLGTQNKLYFLWDGHLARPRERAGLDAEVYKEPTTDNQHLARPREQAGFDAHSTRVLHFIKFTFLNQLSQSTHLRISNPKWYQICDRPNYDSWERL</sequence>
<accession>A0A139XE06</accession>